<keyword evidence="1" id="KW-1133">Transmembrane helix</keyword>
<feature type="transmembrane region" description="Helical" evidence="1">
    <location>
        <begin position="18"/>
        <end position="36"/>
    </location>
</feature>
<feature type="transmembrane region" description="Helical" evidence="1">
    <location>
        <begin position="43"/>
        <end position="61"/>
    </location>
</feature>
<accession>A0ABQ3T5X5</accession>
<evidence type="ECO:0000313" key="2">
    <source>
        <dbReference type="EMBL" id="GHI75803.1"/>
    </source>
</evidence>
<evidence type="ECO:0000256" key="1">
    <source>
        <dbReference type="SAM" id="Phobius"/>
    </source>
</evidence>
<gene>
    <name evidence="2" type="ORF">Sspor_13640</name>
</gene>
<sequence>MAASADLGDDLALDAGRIGWALSAAALGMIPGVLVLSIDWHVVVVASALAALWVLGTGPMAPSPVSGRRILAGTGMS</sequence>
<organism evidence="2 3">
    <name type="scientific">Streptomyces spororaveus</name>
    <dbReference type="NCBI Taxonomy" id="284039"/>
    <lineage>
        <taxon>Bacteria</taxon>
        <taxon>Bacillati</taxon>
        <taxon>Actinomycetota</taxon>
        <taxon>Actinomycetes</taxon>
        <taxon>Kitasatosporales</taxon>
        <taxon>Streptomycetaceae</taxon>
        <taxon>Streptomyces</taxon>
    </lineage>
</organism>
<dbReference type="RefSeq" id="WP_202198193.1">
    <property type="nucleotide sequence ID" value="NZ_BAAATO010000011.1"/>
</dbReference>
<name>A0ABQ3T5X5_9ACTN</name>
<keyword evidence="3" id="KW-1185">Reference proteome</keyword>
<reference evidence="3" key="1">
    <citation type="submission" date="2023-07" db="EMBL/GenBank/DDBJ databases">
        <title>Whole genome shotgun sequence of Streptomyces spororaveus NBRC 15456.</title>
        <authorList>
            <person name="Komaki H."/>
            <person name="Tamura T."/>
        </authorList>
    </citation>
    <scope>NUCLEOTIDE SEQUENCE [LARGE SCALE GENOMIC DNA]</scope>
    <source>
        <strain evidence="3">NBRC 15456</strain>
    </source>
</reference>
<evidence type="ECO:0000313" key="3">
    <source>
        <dbReference type="Proteomes" id="UP000608522"/>
    </source>
</evidence>
<keyword evidence="1" id="KW-0472">Membrane</keyword>
<dbReference type="EMBL" id="BNED01000005">
    <property type="protein sequence ID" value="GHI75803.1"/>
    <property type="molecule type" value="Genomic_DNA"/>
</dbReference>
<proteinExistence type="predicted"/>
<protein>
    <submittedName>
        <fullName evidence="2">Uncharacterized protein</fullName>
    </submittedName>
</protein>
<comment type="caution">
    <text evidence="2">The sequence shown here is derived from an EMBL/GenBank/DDBJ whole genome shotgun (WGS) entry which is preliminary data.</text>
</comment>
<dbReference type="Proteomes" id="UP000608522">
    <property type="component" value="Unassembled WGS sequence"/>
</dbReference>
<keyword evidence="1" id="KW-0812">Transmembrane</keyword>